<reference evidence="3 5" key="2">
    <citation type="submission" date="2016-10" db="EMBL/GenBank/DDBJ databases">
        <authorList>
            <person name="Varghese N."/>
            <person name="Submissions S."/>
        </authorList>
    </citation>
    <scope>NUCLEOTIDE SEQUENCE [LARGE SCALE GENOMIC DNA]</scope>
    <source>
        <strain evidence="3 5">DSM 21619</strain>
    </source>
</reference>
<evidence type="ECO:0000313" key="5">
    <source>
        <dbReference type="Proteomes" id="UP000199735"/>
    </source>
</evidence>
<evidence type="ECO:0000313" key="3">
    <source>
        <dbReference type="EMBL" id="SEN33903.1"/>
    </source>
</evidence>
<accession>A0A075LNA5</accession>
<dbReference type="AlphaFoldDB" id="A0A075LNA5"/>
<gene>
    <name evidence="2" type="ORF">GZ22_15250</name>
    <name evidence="3" type="ORF">SAMN04489762_1994</name>
</gene>
<name>A0A075LNA5_9BACI</name>
<dbReference type="KEGG" id="tap:GZ22_15250"/>
<reference evidence="2 4" key="1">
    <citation type="submission" date="2014-07" db="EMBL/GenBank/DDBJ databases">
        <title>Complete genome sequence of a moderately halophilic bacterium Terribacillus aidingensis MP602, isolated from Cryptomeria fortunei in Tianmu mountain in China.</title>
        <authorList>
            <person name="Wang Y."/>
            <person name="Lu P."/>
            <person name="Zhang L."/>
        </authorList>
    </citation>
    <scope>NUCLEOTIDE SEQUENCE [LARGE SCALE GENOMIC DNA]</scope>
    <source>
        <strain evidence="2 4">MP602</strain>
    </source>
</reference>
<dbReference type="HOGENOM" id="CLU_106658_0_0_9"/>
<dbReference type="PIRSF" id="PIRSF007510">
    <property type="entry name" value="UCP007510"/>
    <property type="match status" value="1"/>
</dbReference>
<dbReference type="Gene3D" id="3.40.50.10360">
    <property type="entry name" value="Hypothetical protein TT1679"/>
    <property type="match status" value="1"/>
</dbReference>
<dbReference type="InterPro" id="IPR028345">
    <property type="entry name" value="Antibiotic_NAT-like"/>
</dbReference>
<dbReference type="Pfam" id="PF04260">
    <property type="entry name" value="DUF436"/>
    <property type="match status" value="1"/>
</dbReference>
<dbReference type="RefSeq" id="WP_038564059.1">
    <property type="nucleotide sequence ID" value="NZ_CP008876.1"/>
</dbReference>
<dbReference type="SUPFAM" id="SSF110710">
    <property type="entry name" value="TTHA0583/YokD-like"/>
    <property type="match status" value="1"/>
</dbReference>
<dbReference type="Proteomes" id="UP000027980">
    <property type="component" value="Chromosome"/>
</dbReference>
<dbReference type="EMBL" id="FOCD01000002">
    <property type="protein sequence ID" value="SEN33903.1"/>
    <property type="molecule type" value="Genomic_DNA"/>
</dbReference>
<proteinExistence type="inferred from homology"/>
<dbReference type="NCBIfam" id="TIGR01440">
    <property type="entry name" value="TIGR01440 family protein"/>
    <property type="match status" value="1"/>
</dbReference>
<dbReference type="EMBL" id="CP008876">
    <property type="protein sequence ID" value="AIF67859.1"/>
    <property type="molecule type" value="Genomic_DNA"/>
</dbReference>
<dbReference type="GeneID" id="34222836"/>
<evidence type="ECO:0000313" key="2">
    <source>
        <dbReference type="EMBL" id="AIF67859.1"/>
    </source>
</evidence>
<dbReference type="HAMAP" id="MF_00800">
    <property type="entry name" value="UPF0340"/>
    <property type="match status" value="1"/>
</dbReference>
<dbReference type="Proteomes" id="UP000199735">
    <property type="component" value="Unassembled WGS sequence"/>
</dbReference>
<dbReference type="InterPro" id="IPR006340">
    <property type="entry name" value="DUF436"/>
</dbReference>
<evidence type="ECO:0000256" key="1">
    <source>
        <dbReference type="HAMAP-Rule" id="MF_00800"/>
    </source>
</evidence>
<protein>
    <recommendedName>
        <fullName evidence="1">UPF0340 protein GZ22_15250</fullName>
    </recommendedName>
</protein>
<evidence type="ECO:0000313" key="4">
    <source>
        <dbReference type="Proteomes" id="UP000027980"/>
    </source>
</evidence>
<sequence length="179" mass="19634">MKAIADHINTVVRELASCGHLHKGDLFLIGCSTSEVAGERIGSAGNMEIAELLYQQLEWLKKETGINLVFQCCEHLNRAIVVEKHISRQYGLTEVSAKPVARAGGSMAACAYEQFEDPVLVEDIRADAGIDIGETMIGMHLKHVAVPFRLKQRYIGGARINTAYTRPKLIGGVRAVYPD</sequence>
<organism evidence="2 4">
    <name type="scientific">Terribacillus saccharophilus</name>
    <dbReference type="NCBI Taxonomy" id="361277"/>
    <lineage>
        <taxon>Bacteria</taxon>
        <taxon>Bacillati</taxon>
        <taxon>Bacillota</taxon>
        <taxon>Bacilli</taxon>
        <taxon>Bacillales</taxon>
        <taxon>Bacillaceae</taxon>
        <taxon>Terribacillus</taxon>
    </lineage>
</organism>
<dbReference type="OrthoDB" id="9803187at2"/>
<comment type="similarity">
    <text evidence="1">Belongs to the UPF0340 family.</text>
</comment>
<accession>A0AAX2EFS3</accession>